<dbReference type="InterPro" id="IPR029056">
    <property type="entry name" value="Ribokinase-like"/>
</dbReference>
<gene>
    <name evidence="16" type="ordered locus">M5M_10430</name>
</gene>
<dbReference type="PANTHER" id="PTHR43085:SF15">
    <property type="entry name" value="2-DEHYDRO-3-DEOXYGLUCONOKINASE"/>
    <property type="match status" value="1"/>
</dbReference>
<dbReference type="InterPro" id="IPR002173">
    <property type="entry name" value="Carboh/pur_kinase_PfkB_CS"/>
</dbReference>
<reference evidence="16 17" key="1">
    <citation type="journal article" date="2013" name="Genome Announc.">
        <title>Complete genome sequence of Simiduia agarivorans SA1(T), a marine bacterium able to degrade a variety of polysaccharides.</title>
        <authorList>
            <person name="Lin S.Y."/>
            <person name="Shieh W.Y."/>
            <person name="Chen J.S."/>
            <person name="Tang S.L."/>
        </authorList>
    </citation>
    <scope>NUCLEOTIDE SEQUENCE [LARGE SCALE GENOMIC DNA]</scope>
    <source>
        <strain evidence="17">DSM 21679 / JCM 13881 / BCRC 17597 / SA1</strain>
    </source>
</reference>
<keyword evidence="2" id="KW-0808">Transferase</keyword>
<dbReference type="KEGG" id="saga:M5M_10430"/>
<evidence type="ECO:0000256" key="5">
    <source>
        <dbReference type="ARBA" id="ARBA00022840"/>
    </source>
</evidence>
<evidence type="ECO:0000256" key="12">
    <source>
        <dbReference type="ARBA" id="ARBA00067931"/>
    </source>
</evidence>
<dbReference type="Pfam" id="PF00294">
    <property type="entry name" value="PfkB"/>
    <property type="match status" value="1"/>
</dbReference>
<evidence type="ECO:0000259" key="15">
    <source>
        <dbReference type="Pfam" id="PF00294"/>
    </source>
</evidence>
<keyword evidence="6" id="KW-0119">Carbohydrate metabolism</keyword>
<dbReference type="HOGENOM" id="CLU_027634_8_0_6"/>
<keyword evidence="17" id="KW-1185">Reference proteome</keyword>
<feature type="domain" description="Carbohydrate kinase PfkB" evidence="15">
    <location>
        <begin position="5"/>
        <end position="304"/>
    </location>
</feature>
<evidence type="ECO:0000256" key="3">
    <source>
        <dbReference type="ARBA" id="ARBA00022741"/>
    </source>
</evidence>
<dbReference type="STRING" id="1117647.M5M_10430"/>
<dbReference type="Proteomes" id="UP000000466">
    <property type="component" value="Chromosome"/>
</dbReference>
<protein>
    <recommendedName>
        <fullName evidence="12">2-dehydro-3-deoxygluconokinase</fullName>
        <ecNumber evidence="11">2.7.1.45</ecNumber>
    </recommendedName>
    <alternativeName>
        <fullName evidence="13">2-keto-3-deoxygluconokinase</fullName>
    </alternativeName>
    <alternativeName>
        <fullName evidence="14">3-deoxy-2-oxo-D-gluconate kinase</fullName>
    </alternativeName>
    <alternativeName>
        <fullName evidence="8">KDG kinase</fullName>
    </alternativeName>
</protein>
<proteinExistence type="inferred from homology"/>
<dbReference type="GO" id="GO:0006974">
    <property type="term" value="P:DNA damage response"/>
    <property type="evidence" value="ECO:0007669"/>
    <property type="project" value="TreeGrafter"/>
</dbReference>
<evidence type="ECO:0000256" key="14">
    <source>
        <dbReference type="ARBA" id="ARBA00080545"/>
    </source>
</evidence>
<keyword evidence="5" id="KW-0067">ATP-binding</keyword>
<dbReference type="OrthoDB" id="9776822at2"/>
<evidence type="ECO:0000256" key="4">
    <source>
        <dbReference type="ARBA" id="ARBA00022777"/>
    </source>
</evidence>
<evidence type="ECO:0000256" key="9">
    <source>
        <dbReference type="ARBA" id="ARBA00050729"/>
    </source>
</evidence>
<dbReference type="RefSeq" id="WP_016389341.1">
    <property type="nucleotide sequence ID" value="NC_018868.3"/>
</dbReference>
<dbReference type="EC" id="2.7.1.45" evidence="11"/>
<dbReference type="EMBL" id="CP003746">
    <property type="protein sequence ID" value="AFU99267.2"/>
    <property type="molecule type" value="Genomic_DNA"/>
</dbReference>
<keyword evidence="3" id="KW-0547">Nucleotide-binding</keyword>
<dbReference type="eggNOG" id="COG0524">
    <property type="taxonomic scope" value="Bacteria"/>
</dbReference>
<dbReference type="GO" id="GO:0005524">
    <property type="term" value="F:ATP binding"/>
    <property type="evidence" value="ECO:0007669"/>
    <property type="project" value="UniProtKB-KW"/>
</dbReference>
<evidence type="ECO:0000256" key="8">
    <source>
        <dbReference type="ARBA" id="ARBA00044254"/>
    </source>
</evidence>
<evidence type="ECO:0000313" key="17">
    <source>
        <dbReference type="Proteomes" id="UP000000466"/>
    </source>
</evidence>
<dbReference type="FunFam" id="3.40.1190.20:FF:000011">
    <property type="entry name" value="2-dehydro-3-deoxygluconokinase, putative"/>
    <property type="match status" value="1"/>
</dbReference>
<dbReference type="SUPFAM" id="SSF53613">
    <property type="entry name" value="Ribokinase-like"/>
    <property type="match status" value="1"/>
</dbReference>
<dbReference type="InterPro" id="IPR050306">
    <property type="entry name" value="PfkB_Carbo_kinase"/>
</dbReference>
<accession>K4KZC1</accession>
<evidence type="ECO:0000256" key="7">
    <source>
        <dbReference type="ARBA" id="ARBA00043951"/>
    </source>
</evidence>
<dbReference type="InterPro" id="IPR011611">
    <property type="entry name" value="PfkB_dom"/>
</dbReference>
<comment type="function">
    <text evidence="10">Catalyzes the phosphorylation of 2-keto-3-deoxygluconate (KDG) to produce 2-keto-3-deoxy-6-phosphogluconate (KDPG).</text>
</comment>
<evidence type="ECO:0000256" key="6">
    <source>
        <dbReference type="ARBA" id="ARBA00023277"/>
    </source>
</evidence>
<comment type="similarity">
    <text evidence="1">Belongs to the carbohydrate kinase PfkB family.</text>
</comment>
<evidence type="ECO:0000313" key="16">
    <source>
        <dbReference type="EMBL" id="AFU99267.2"/>
    </source>
</evidence>
<dbReference type="Gene3D" id="3.40.1190.20">
    <property type="match status" value="1"/>
</dbReference>
<comment type="catalytic activity">
    <reaction evidence="9">
        <text>2-dehydro-3-deoxy-D-gluconate + ATP = 2-dehydro-3-deoxy-6-phospho-D-gluconate + ADP + H(+)</text>
        <dbReference type="Rhea" id="RHEA:14797"/>
        <dbReference type="ChEBI" id="CHEBI:15378"/>
        <dbReference type="ChEBI" id="CHEBI:30616"/>
        <dbReference type="ChEBI" id="CHEBI:57569"/>
        <dbReference type="ChEBI" id="CHEBI:57990"/>
        <dbReference type="ChEBI" id="CHEBI:456216"/>
        <dbReference type="EC" id="2.7.1.45"/>
    </reaction>
</comment>
<evidence type="ECO:0000256" key="2">
    <source>
        <dbReference type="ARBA" id="ARBA00022679"/>
    </source>
</evidence>
<keyword evidence="4" id="KW-0418">Kinase</keyword>
<dbReference type="GO" id="GO:0005829">
    <property type="term" value="C:cytosol"/>
    <property type="evidence" value="ECO:0007669"/>
    <property type="project" value="TreeGrafter"/>
</dbReference>
<organism evidence="16 17">
    <name type="scientific">Simiduia agarivorans (strain DSM 21679 / JCM 13881 / BCRC 17597 / SA1)</name>
    <dbReference type="NCBI Taxonomy" id="1117647"/>
    <lineage>
        <taxon>Bacteria</taxon>
        <taxon>Pseudomonadati</taxon>
        <taxon>Pseudomonadota</taxon>
        <taxon>Gammaproteobacteria</taxon>
        <taxon>Cellvibrionales</taxon>
        <taxon>Cellvibrionaceae</taxon>
        <taxon>Simiduia</taxon>
    </lineage>
</organism>
<evidence type="ECO:0000256" key="10">
    <source>
        <dbReference type="ARBA" id="ARBA00054997"/>
    </source>
</evidence>
<dbReference type="CDD" id="cd01166">
    <property type="entry name" value="KdgK"/>
    <property type="match status" value="1"/>
</dbReference>
<dbReference type="AlphaFoldDB" id="K4KZC1"/>
<sequence>MSDVKIAVLGECMLEISLASATSAGSSLPANLAFGGDVLNTAVYLSRLGCPVDFVTAVGDDKMSYWLLNQWQQEGVGCAQVQRIPDHAPGMYLISTDATGERSFSYWRDQSPARKLFNDSGRAEQIFDQLMRYPWLYLTGISLAILPPEARSRLLRFLEHYRAAGGKVAFDSNYRPRLWGDKADAVRAFEQIYRQVDVALLTLEDEQALFGNGGLQQHQQRLLDYGIPELVIKQGPEGASIIAGELNTIVPAQRVRPVDTTSAGDSFNAGYLAERIGGKDPVASAKTAHRLAALVIQHRGAIIPRRLMAGFDRPEMTG</sequence>
<dbReference type="GO" id="GO:0019698">
    <property type="term" value="P:D-galacturonate catabolic process"/>
    <property type="evidence" value="ECO:0007669"/>
    <property type="project" value="TreeGrafter"/>
</dbReference>
<evidence type="ECO:0000256" key="11">
    <source>
        <dbReference type="ARBA" id="ARBA00066369"/>
    </source>
</evidence>
<dbReference type="PROSITE" id="PS00584">
    <property type="entry name" value="PFKB_KINASES_2"/>
    <property type="match status" value="1"/>
</dbReference>
<dbReference type="PANTHER" id="PTHR43085">
    <property type="entry name" value="HEXOKINASE FAMILY MEMBER"/>
    <property type="match status" value="1"/>
</dbReference>
<evidence type="ECO:0000256" key="13">
    <source>
        <dbReference type="ARBA" id="ARBA00075711"/>
    </source>
</evidence>
<name>K4KZC1_SIMAS</name>
<evidence type="ECO:0000256" key="1">
    <source>
        <dbReference type="ARBA" id="ARBA00010688"/>
    </source>
</evidence>
<dbReference type="GO" id="GO:0008673">
    <property type="term" value="F:2-dehydro-3-deoxygluconokinase activity"/>
    <property type="evidence" value="ECO:0007669"/>
    <property type="project" value="UniProtKB-EC"/>
</dbReference>
<comment type="pathway">
    <text evidence="7">Carbohydrate acid metabolism; 2-dehydro-3-deoxy-D-gluconate degradation; D-glyceraldehyde 3-phosphate and pyruvate from 2-dehydro-3-deoxy-D-gluconate: step 1/2.</text>
</comment>
<dbReference type="GO" id="GO:0042840">
    <property type="term" value="P:D-glucuronate catabolic process"/>
    <property type="evidence" value="ECO:0007669"/>
    <property type="project" value="TreeGrafter"/>
</dbReference>